<feature type="transmembrane region" description="Helical" evidence="2">
    <location>
        <begin position="7"/>
        <end position="27"/>
    </location>
</feature>
<sequence>MKIFRTAFVIPAVIIVVLVWVFFAFYFDFYLKKGIIAGGEAAFGAKVEIGSLNTTFTKLSININAMKIGDKDDEFKNLADIDNINFKVRFIPLLSKKVIIDNMSVSGFKWSTARKTSCKLPEKKKKKKSDENSLLAKTMKQIKDKSEAEYNALPSVQKFGEIQEQIKDFSPEGAIDMAGIKSVGKLKDSYVGLMGKYDSYSKTVNGLDTQKQIDSVKESIDKLSKISVKTPADIAVLRENITLLNEQRKSLETTYNDLKNVQAGLSKDIADQQKALKDVNALINQDVDNIASKLSIPSLDFKNVSRTLFGDVWVNKVDSVLYYMSIARKYMPQKSEEDKKKAQAQERLKGREITYPLKGTLPSFWIANISMSGTSGGEGKDIPNPVSFRGVVQNITSDQKLIGKAMTFELYGDNTNQTFKINGKFDRLGNVAQDVITVVMDGVDAAALGVADTDYTPSFAKAKAKINAEFALKGNDYTTKAGVVVTGLTYDAASKNFSGANAATVKYVNALWNGIDSVSVQAKTEIIENKGFNMSFTSNIDSLLGSRFSNIINSAAGDVKDKIRQEVTSYVNDQKKVLQSDADKYKSGLQSELEPKLRDVQKQIDDAKSLIAQKENEIKKQAVSSSGLGSLFSK</sequence>
<accession>A0A0G3WI13</accession>
<dbReference type="NCBIfam" id="TIGR03545">
    <property type="entry name" value="TIGR03545 family protein"/>
    <property type="match status" value="1"/>
</dbReference>
<evidence type="ECO:0008006" key="5">
    <source>
        <dbReference type="Google" id="ProtNLM"/>
    </source>
</evidence>
<organism evidence="3 4">
    <name type="scientific">Endomicrobium proavitum</name>
    <dbReference type="NCBI Taxonomy" id="1408281"/>
    <lineage>
        <taxon>Bacteria</taxon>
        <taxon>Pseudomonadati</taxon>
        <taxon>Elusimicrobiota</taxon>
        <taxon>Endomicrobiia</taxon>
        <taxon>Endomicrobiales</taxon>
        <taxon>Endomicrobiaceae</taxon>
        <taxon>Endomicrobium</taxon>
    </lineage>
</organism>
<dbReference type="RefSeq" id="WP_052569678.1">
    <property type="nucleotide sequence ID" value="NZ_CP009498.1"/>
</dbReference>
<feature type="coiled-coil region" evidence="1">
    <location>
        <begin position="234"/>
        <end position="261"/>
    </location>
</feature>
<keyword evidence="2" id="KW-0812">Transmembrane</keyword>
<dbReference type="Proteomes" id="UP000035337">
    <property type="component" value="Chromosome"/>
</dbReference>
<dbReference type="KEGG" id="epo:Epro_0141"/>
<dbReference type="AlphaFoldDB" id="A0A0G3WI13"/>
<keyword evidence="1" id="KW-0175">Coiled coil</keyword>
<protein>
    <recommendedName>
        <fullName evidence="5">TIGR03545 family protein</fullName>
    </recommendedName>
</protein>
<evidence type="ECO:0000313" key="4">
    <source>
        <dbReference type="Proteomes" id="UP000035337"/>
    </source>
</evidence>
<gene>
    <name evidence="3" type="ORF">Epro_0141</name>
</gene>
<keyword evidence="2" id="KW-0472">Membrane</keyword>
<evidence type="ECO:0000313" key="3">
    <source>
        <dbReference type="EMBL" id="AKL97520.1"/>
    </source>
</evidence>
<dbReference type="OrthoDB" id="366311at2"/>
<keyword evidence="4" id="KW-1185">Reference proteome</keyword>
<proteinExistence type="predicted"/>
<evidence type="ECO:0000256" key="1">
    <source>
        <dbReference type="SAM" id="Coils"/>
    </source>
</evidence>
<dbReference type="Gene3D" id="1.10.287.1490">
    <property type="match status" value="1"/>
</dbReference>
<name>A0A0G3WI13_9BACT</name>
<evidence type="ECO:0000256" key="2">
    <source>
        <dbReference type="SAM" id="Phobius"/>
    </source>
</evidence>
<dbReference type="InterPro" id="IPR019934">
    <property type="entry name" value="CHP03545"/>
</dbReference>
<keyword evidence="2" id="KW-1133">Transmembrane helix</keyword>
<reference evidence="3 4" key="1">
    <citation type="submission" date="2014-09" db="EMBL/GenBank/DDBJ databases">
        <title>Complete genome sequence of Endomicrobium proavitum.</title>
        <authorList>
            <person name="Zheng H."/>
        </authorList>
    </citation>
    <scope>NUCLEOTIDE SEQUENCE [LARGE SCALE GENOMIC DNA]</scope>
    <source>
        <strain evidence="3 4">Rsa215</strain>
    </source>
</reference>
<dbReference type="STRING" id="1408281.Epro_0141"/>
<dbReference type="EMBL" id="CP009498">
    <property type="protein sequence ID" value="AKL97520.1"/>
    <property type="molecule type" value="Genomic_DNA"/>
</dbReference>